<name>A0A9J6P6D5_9CLOT</name>
<keyword evidence="1" id="KW-0812">Transmembrane</keyword>
<dbReference type="Pfam" id="PF11193">
    <property type="entry name" value="DUF2812"/>
    <property type="match status" value="1"/>
</dbReference>
<sequence length="181" mass="20902">MNHSRKKFKFSMGLGFAEEREMKMLSSMAAKGWIFYKFKGLGYKFKKGESQDLIYNLDSVRINEEDKTEYLEVFKAAGWNYVCSIGDSFHFFSAKTGTLPIYSDKVTKEERNNRGIKDILKGAGWILIFTIVLLLAQRMLKTVGVNQLVHFILSIVIEFCIGLTVMYIICALFMKFKKNKI</sequence>
<dbReference type="AlphaFoldDB" id="A0A9J6P6D5"/>
<reference evidence="2" key="1">
    <citation type="journal article" date="2021" name="mSystems">
        <title>Bacteria and Archaea Synergistically Convert Glycine Betaine to Biogenic Methane in the Formosa Cold Seep of the South China Sea.</title>
        <authorList>
            <person name="Li L."/>
            <person name="Zhang W."/>
            <person name="Zhang S."/>
            <person name="Song L."/>
            <person name="Sun Q."/>
            <person name="Zhang H."/>
            <person name="Xiang H."/>
            <person name="Dong X."/>
        </authorList>
    </citation>
    <scope>NUCLEOTIDE SEQUENCE</scope>
    <source>
        <strain evidence="2">ZWT</strain>
    </source>
</reference>
<proteinExistence type="predicted"/>
<keyword evidence="1" id="KW-1133">Transmembrane helix</keyword>
<evidence type="ECO:0000256" key="1">
    <source>
        <dbReference type="SAM" id="Phobius"/>
    </source>
</evidence>
<protein>
    <submittedName>
        <fullName evidence="2">DUF2812 domain-containing protein</fullName>
    </submittedName>
</protein>
<keyword evidence="3" id="KW-1185">Reference proteome</keyword>
<gene>
    <name evidence="2" type="ORF">KDK92_20655</name>
</gene>
<reference evidence="2" key="2">
    <citation type="submission" date="2021-04" db="EMBL/GenBank/DDBJ databases">
        <authorList>
            <person name="Dong X."/>
        </authorList>
    </citation>
    <scope>NUCLEOTIDE SEQUENCE</scope>
    <source>
        <strain evidence="2">ZWT</strain>
    </source>
</reference>
<dbReference type="InterPro" id="IPR021359">
    <property type="entry name" value="DUF2812"/>
</dbReference>
<keyword evidence="1" id="KW-0472">Membrane</keyword>
<dbReference type="Proteomes" id="UP001056429">
    <property type="component" value="Unassembled WGS sequence"/>
</dbReference>
<feature type="transmembrane region" description="Helical" evidence="1">
    <location>
        <begin position="148"/>
        <end position="174"/>
    </location>
</feature>
<evidence type="ECO:0000313" key="3">
    <source>
        <dbReference type="Proteomes" id="UP001056429"/>
    </source>
</evidence>
<dbReference type="RefSeq" id="WP_250861305.1">
    <property type="nucleotide sequence ID" value="NZ_JAGSOJ010000005.1"/>
</dbReference>
<evidence type="ECO:0000313" key="2">
    <source>
        <dbReference type="EMBL" id="MCM1992139.1"/>
    </source>
</evidence>
<feature type="transmembrane region" description="Helical" evidence="1">
    <location>
        <begin position="119"/>
        <end position="136"/>
    </location>
</feature>
<dbReference type="EMBL" id="JAGSOJ010000005">
    <property type="protein sequence ID" value="MCM1992139.1"/>
    <property type="molecule type" value="Genomic_DNA"/>
</dbReference>
<organism evidence="2 3">
    <name type="scientific">Oceanirhabdus seepicola</name>
    <dbReference type="NCBI Taxonomy" id="2828781"/>
    <lineage>
        <taxon>Bacteria</taxon>
        <taxon>Bacillati</taxon>
        <taxon>Bacillota</taxon>
        <taxon>Clostridia</taxon>
        <taxon>Eubacteriales</taxon>
        <taxon>Clostridiaceae</taxon>
        <taxon>Oceanirhabdus</taxon>
    </lineage>
</organism>
<accession>A0A9J6P6D5</accession>
<comment type="caution">
    <text evidence="2">The sequence shown here is derived from an EMBL/GenBank/DDBJ whole genome shotgun (WGS) entry which is preliminary data.</text>
</comment>